<dbReference type="InterPro" id="IPR002885">
    <property type="entry name" value="PPR_rpt"/>
</dbReference>
<dbReference type="InterPro" id="IPR046848">
    <property type="entry name" value="E_motif"/>
</dbReference>
<feature type="repeat" description="PPR" evidence="3">
    <location>
        <begin position="366"/>
        <end position="400"/>
    </location>
</feature>
<feature type="repeat" description="PPR" evidence="3">
    <location>
        <begin position="567"/>
        <end position="601"/>
    </location>
</feature>
<dbReference type="GO" id="GO:0003729">
    <property type="term" value="F:mRNA binding"/>
    <property type="evidence" value="ECO:0007669"/>
    <property type="project" value="UniProtKB-ARBA"/>
</dbReference>
<comment type="similarity">
    <text evidence="1">Belongs to the PPR family. PCMP-H subfamily.</text>
</comment>
<dbReference type="GO" id="GO:0008270">
    <property type="term" value="F:zinc ion binding"/>
    <property type="evidence" value="ECO:0007669"/>
    <property type="project" value="InterPro"/>
</dbReference>
<dbReference type="InterPro" id="IPR011990">
    <property type="entry name" value="TPR-like_helical_dom_sf"/>
</dbReference>
<feature type="repeat" description="PPR" evidence="3">
    <location>
        <begin position="234"/>
        <end position="264"/>
    </location>
</feature>
<dbReference type="Gramene" id="AUR62027706-RA">
    <property type="protein sequence ID" value="AUR62027706-RA:cds"/>
    <property type="gene ID" value="AUR62027706"/>
</dbReference>
<feature type="domain" description="DYW" evidence="4">
    <location>
        <begin position="787"/>
        <end position="871"/>
    </location>
</feature>
<dbReference type="Pfam" id="PF14432">
    <property type="entry name" value="DYW_deaminase"/>
    <property type="match status" value="1"/>
</dbReference>
<dbReference type="Gene3D" id="1.25.40.10">
    <property type="entry name" value="Tetratricopeptide repeat domain"/>
    <property type="match status" value="5"/>
</dbReference>
<dbReference type="EnsemblPlants" id="AUR62027706-RA">
    <property type="protein sequence ID" value="AUR62027706-RA:cds"/>
    <property type="gene ID" value="AUR62027706"/>
</dbReference>
<organism evidence="5 6">
    <name type="scientific">Chenopodium quinoa</name>
    <name type="common">Quinoa</name>
    <dbReference type="NCBI Taxonomy" id="63459"/>
    <lineage>
        <taxon>Eukaryota</taxon>
        <taxon>Viridiplantae</taxon>
        <taxon>Streptophyta</taxon>
        <taxon>Embryophyta</taxon>
        <taxon>Tracheophyta</taxon>
        <taxon>Spermatophyta</taxon>
        <taxon>Magnoliopsida</taxon>
        <taxon>eudicotyledons</taxon>
        <taxon>Gunneridae</taxon>
        <taxon>Pentapetalae</taxon>
        <taxon>Caryophyllales</taxon>
        <taxon>Chenopodiaceae</taxon>
        <taxon>Chenopodioideae</taxon>
        <taxon>Atripliceae</taxon>
        <taxon>Chenopodium</taxon>
    </lineage>
</organism>
<dbReference type="AlphaFoldDB" id="A0A803ME13"/>
<dbReference type="SMR" id="A0A803ME13"/>
<dbReference type="FunFam" id="1.25.40.10:FF:000073">
    <property type="entry name" value="Pentatricopeptide repeat-containing protein chloroplastic"/>
    <property type="match status" value="1"/>
</dbReference>
<dbReference type="PROSITE" id="PS51375">
    <property type="entry name" value="PPR"/>
    <property type="match status" value="6"/>
</dbReference>
<evidence type="ECO:0000313" key="5">
    <source>
        <dbReference type="EnsemblPlants" id="AUR62027706-RA:cds"/>
    </source>
</evidence>
<gene>
    <name evidence="5" type="primary">LOC110691491</name>
</gene>
<keyword evidence="6" id="KW-1185">Reference proteome</keyword>
<reference evidence="5" key="1">
    <citation type="journal article" date="2017" name="Nature">
        <title>The genome of Chenopodium quinoa.</title>
        <authorList>
            <person name="Jarvis D.E."/>
            <person name="Ho Y.S."/>
            <person name="Lightfoot D.J."/>
            <person name="Schmoeckel S.M."/>
            <person name="Li B."/>
            <person name="Borm T.J.A."/>
            <person name="Ohyanagi H."/>
            <person name="Mineta K."/>
            <person name="Michell C.T."/>
            <person name="Saber N."/>
            <person name="Kharbatia N.M."/>
            <person name="Rupper R.R."/>
            <person name="Sharp A.R."/>
            <person name="Dally N."/>
            <person name="Boughton B.A."/>
            <person name="Woo Y.H."/>
            <person name="Gao G."/>
            <person name="Schijlen E.G.W.M."/>
            <person name="Guo X."/>
            <person name="Momin A.A."/>
            <person name="Negrao S."/>
            <person name="Al-Babili S."/>
            <person name="Gehring C."/>
            <person name="Roessner U."/>
            <person name="Jung C."/>
            <person name="Murphy K."/>
            <person name="Arold S.T."/>
            <person name="Gojobori T."/>
            <person name="van der Linden C.G."/>
            <person name="van Loo E.N."/>
            <person name="Jellen E.N."/>
            <person name="Maughan P.J."/>
            <person name="Tester M."/>
        </authorList>
    </citation>
    <scope>NUCLEOTIDE SEQUENCE [LARGE SCALE GENOMIC DNA]</scope>
    <source>
        <strain evidence="5">cv. PI 614886</strain>
    </source>
</reference>
<keyword evidence="2" id="KW-0677">Repeat</keyword>
<dbReference type="FunFam" id="1.25.40.10:FF:000344">
    <property type="entry name" value="Pentatricopeptide repeat-containing protein"/>
    <property type="match status" value="1"/>
</dbReference>
<dbReference type="OrthoDB" id="185373at2759"/>
<feature type="repeat" description="PPR" evidence="3">
    <location>
        <begin position="164"/>
        <end position="198"/>
    </location>
</feature>
<dbReference type="Pfam" id="PF13041">
    <property type="entry name" value="PPR_2"/>
    <property type="match status" value="4"/>
</dbReference>
<dbReference type="FunFam" id="1.25.40.10:FF:000090">
    <property type="entry name" value="Pentatricopeptide repeat-containing protein, chloroplastic"/>
    <property type="match status" value="1"/>
</dbReference>
<dbReference type="GO" id="GO:0009451">
    <property type="term" value="P:RNA modification"/>
    <property type="evidence" value="ECO:0007669"/>
    <property type="project" value="InterPro"/>
</dbReference>
<dbReference type="InterPro" id="IPR046960">
    <property type="entry name" value="PPR_At4g14850-like_plant"/>
</dbReference>
<evidence type="ECO:0000313" key="6">
    <source>
        <dbReference type="Proteomes" id="UP000596660"/>
    </source>
</evidence>
<dbReference type="Pfam" id="PF01535">
    <property type="entry name" value="PPR"/>
    <property type="match status" value="3"/>
</dbReference>
<dbReference type="GeneID" id="110691491"/>
<dbReference type="PANTHER" id="PTHR47926:SF362">
    <property type="entry name" value="DYW DOMAIN-CONTAINING PROTEIN"/>
    <property type="match status" value="1"/>
</dbReference>
<accession>A0A803ME13</accession>
<feature type="repeat" description="PPR" evidence="3">
    <location>
        <begin position="467"/>
        <end position="497"/>
    </location>
</feature>
<dbReference type="KEGG" id="cqi:110691491"/>
<name>A0A803ME13_CHEQI</name>
<protein>
    <recommendedName>
        <fullName evidence="4">DYW domain-containing protein</fullName>
    </recommendedName>
</protein>
<sequence>MSTMTNTLWVSLPPHQNQRQNAINHINNPNLFSKPSSINIPKSSNSILSTPVKSSVVLNKAMSTELADCNRKIRHFCEAGKLSEAVDLLCSSPASELELGTYCLVIQRCAEHKLLREGRRVHSVISSNSWQADSVLGAKLVFMYVTCGDLVEGRKIFDEIANEKVYLWNILIKEYTKAGEFKEGVYLYNKMKGFGVEPDSYTFSSVFKCFSGLGFLEEGEKAHGCLLKLHLGGNTVMVNSLISFYFKFGRVESAQKLFDELLDRDVVTWNSMISGYASNGCPWKAIEVFQQMICAGALPNSTTVICVLAACADIALIRFGRVVHGYAVKTGFHQDLTLNNTLLDMYSKCGYLDCAIRVFENMGDRNIVSWTSMMGTYAREGRSDAAVKLFHEMKNKGIRPDTFAMTTVLNACASNGLLDDGKEAHDYIKKHNMQSDVSVCNALMNMYIKCGSMEDAELVFSQLPVVDTISWNTMIGGYSKNGFPNEALSLFLQMQREVKPDGITIACILPAFASLADLERGKQIHAYVLRNGHFSDQYVANALVDMYVKCGRLAFARLAFDRIISKDLISWTIMIAGYCIHGLGSEASFTFKEMRSEGIEPDENCFTSVLYACVHSALLDEGKIFYLIMSEECKIEPKLEHYICMVNLLANAGRLTEAYKFIESMPLKPEAAVWGALLQGCRVHNNVKLAEKVAEHIFELEPDNAAYYVLENIYEDAKIWEKVEWLKNRISHLRLKKNKVCSWIVVKEKVQIFLAGNPAAHPEFKKIDTLLRKLRTMAKNKNLSQTAKYTLSNAEEVKKEVSLCGHSEMSAAAFGVLNLEPGKTIRVTKNSKVCHECHETAKFMSKACRREILLRDSQRFHHFKDGRCSCKG</sequence>
<dbReference type="OMA" id="ACANVGK"/>
<evidence type="ECO:0000256" key="2">
    <source>
        <dbReference type="ARBA" id="ARBA00022737"/>
    </source>
</evidence>
<evidence type="ECO:0000256" key="1">
    <source>
        <dbReference type="ARBA" id="ARBA00006643"/>
    </source>
</evidence>
<dbReference type="NCBIfam" id="TIGR00756">
    <property type="entry name" value="PPR"/>
    <property type="match status" value="5"/>
</dbReference>
<evidence type="ECO:0000259" key="4">
    <source>
        <dbReference type="Pfam" id="PF14432"/>
    </source>
</evidence>
<reference evidence="5" key="2">
    <citation type="submission" date="2021-03" db="UniProtKB">
        <authorList>
            <consortium name="EnsemblPlants"/>
        </authorList>
    </citation>
    <scope>IDENTIFICATION</scope>
</reference>
<dbReference type="PANTHER" id="PTHR47926">
    <property type="entry name" value="PENTATRICOPEPTIDE REPEAT-CONTAINING PROTEIN"/>
    <property type="match status" value="1"/>
</dbReference>
<dbReference type="FunFam" id="1.25.40.10:FF:000436">
    <property type="entry name" value="Pentatricopeptide repeat-containing protein At5g39350 family"/>
    <property type="match status" value="1"/>
</dbReference>
<dbReference type="Proteomes" id="UP000596660">
    <property type="component" value="Unplaced"/>
</dbReference>
<dbReference type="InterPro" id="IPR032867">
    <property type="entry name" value="DYW_dom"/>
</dbReference>
<dbReference type="Pfam" id="PF20431">
    <property type="entry name" value="E_motif"/>
    <property type="match status" value="1"/>
</dbReference>
<proteinExistence type="inferred from homology"/>
<dbReference type="RefSeq" id="XP_021724123.1">
    <property type="nucleotide sequence ID" value="XM_021868431.1"/>
</dbReference>
<evidence type="ECO:0000256" key="3">
    <source>
        <dbReference type="PROSITE-ProRule" id="PRU00708"/>
    </source>
</evidence>
<feature type="repeat" description="PPR" evidence="3">
    <location>
        <begin position="265"/>
        <end position="299"/>
    </location>
</feature>